<feature type="compositionally biased region" description="Low complexity" evidence="2">
    <location>
        <begin position="114"/>
        <end position="126"/>
    </location>
</feature>
<dbReference type="GO" id="GO:0000981">
    <property type="term" value="F:DNA-binding transcription factor activity, RNA polymerase II-specific"/>
    <property type="evidence" value="ECO:0007669"/>
    <property type="project" value="TreeGrafter"/>
</dbReference>
<gene>
    <name evidence="4" type="primary">107361350</name>
</gene>
<feature type="compositionally biased region" description="Low complexity" evidence="2">
    <location>
        <begin position="19"/>
        <end position="82"/>
    </location>
</feature>
<evidence type="ECO:0000256" key="2">
    <source>
        <dbReference type="SAM" id="MobiDB-lite"/>
    </source>
</evidence>
<dbReference type="Proteomes" id="UP000015104">
    <property type="component" value="Unassembled WGS sequence"/>
</dbReference>
<evidence type="ECO:0000256" key="1">
    <source>
        <dbReference type="SAM" id="Coils"/>
    </source>
</evidence>
<dbReference type="InterPro" id="IPR046347">
    <property type="entry name" value="bZIP_sf"/>
</dbReference>
<keyword evidence="1" id="KW-0175">Coiled coil</keyword>
<feature type="coiled-coil region" evidence="1">
    <location>
        <begin position="306"/>
        <end position="340"/>
    </location>
</feature>
<sequence length="391" mass="42840">MAPINKKIRAITRKNSDGSASANNSTTCSTPTTVTTTASTASNHTTVITTASGSSSAAQGAKTSGSNNAGSSESDQADGSSSTPGTPQSDDPNGNVVMGENCPNLSFVGRPKRSTVSIPTPSSVTSQYGKLLHSSSQRRENRCNVNINHQYIVPSPASSPVDPQPRPFSYSASSSSSSLSPSPSTSTSTQDKFGRSSDSPSDIYLYENGTRRRSVISSGDRSSPNAYKKGTIDESSVEHHHDFSRHSQYKHDTKTPDGSSSSSQSGKITIDKTSEEYRLRRERNNIAVRKSRSKSKIKFVQTLERMGQLETENAKLHHHIAKMNQELHVLKYLLEKYQDDSYKRMLKLDNADSMDIPPEIRMIDRVEIGDRFQIRNFGNSRSNINPFYSER</sequence>
<dbReference type="PANTHER" id="PTHR23334">
    <property type="entry name" value="CCAAT/ENHANCER BINDING PROTEIN"/>
    <property type="match status" value="1"/>
</dbReference>
<dbReference type="SMART" id="SM00338">
    <property type="entry name" value="BRLZ"/>
    <property type="match status" value="1"/>
</dbReference>
<dbReference type="EMBL" id="CAEY01001805">
    <property type="status" value="NOT_ANNOTATED_CDS"/>
    <property type="molecule type" value="Genomic_DNA"/>
</dbReference>
<keyword evidence="5" id="KW-1185">Reference proteome</keyword>
<dbReference type="Gene3D" id="1.20.5.170">
    <property type="match status" value="1"/>
</dbReference>
<feature type="domain" description="BZIP" evidence="3">
    <location>
        <begin position="274"/>
        <end position="337"/>
    </location>
</feature>
<reference evidence="4" key="2">
    <citation type="submission" date="2015-06" db="UniProtKB">
        <authorList>
            <consortium name="EnsemblMetazoa"/>
        </authorList>
    </citation>
    <scope>IDENTIFICATION</scope>
</reference>
<evidence type="ECO:0000259" key="3">
    <source>
        <dbReference type="PROSITE" id="PS50217"/>
    </source>
</evidence>
<evidence type="ECO:0000313" key="5">
    <source>
        <dbReference type="Proteomes" id="UP000015104"/>
    </source>
</evidence>
<protein>
    <recommendedName>
        <fullName evidence="3">BZIP domain-containing protein</fullName>
    </recommendedName>
</protein>
<feature type="compositionally biased region" description="Polar residues" evidence="2">
    <location>
        <begin position="83"/>
        <end position="92"/>
    </location>
</feature>
<dbReference type="EnsemblMetazoa" id="tetur06g04210.1">
    <property type="protein sequence ID" value="tetur06g04210.1"/>
    <property type="gene ID" value="tetur06g04210"/>
</dbReference>
<dbReference type="SUPFAM" id="SSF57959">
    <property type="entry name" value="Leucine zipper domain"/>
    <property type="match status" value="1"/>
</dbReference>
<dbReference type="eggNOG" id="KOG3119">
    <property type="taxonomic scope" value="Eukaryota"/>
</dbReference>
<dbReference type="PANTHER" id="PTHR23334:SF20">
    <property type="entry name" value="BASIC LEUCINE ZIPPER 24"/>
    <property type="match status" value="1"/>
</dbReference>
<accession>T1K7G9</accession>
<feature type="compositionally biased region" description="Low complexity" evidence="2">
    <location>
        <begin position="167"/>
        <end position="189"/>
    </location>
</feature>
<dbReference type="PROSITE" id="PS50217">
    <property type="entry name" value="BZIP"/>
    <property type="match status" value="1"/>
</dbReference>
<dbReference type="Pfam" id="PF07716">
    <property type="entry name" value="bZIP_2"/>
    <property type="match status" value="1"/>
</dbReference>
<feature type="compositionally biased region" description="Basic and acidic residues" evidence="2">
    <location>
        <begin position="230"/>
        <end position="255"/>
    </location>
</feature>
<dbReference type="OrthoDB" id="10039716at2759"/>
<dbReference type="GO" id="GO:0000978">
    <property type="term" value="F:RNA polymerase II cis-regulatory region sequence-specific DNA binding"/>
    <property type="evidence" value="ECO:0007669"/>
    <property type="project" value="TreeGrafter"/>
</dbReference>
<evidence type="ECO:0000313" key="4">
    <source>
        <dbReference type="EnsemblMetazoa" id="tetur06g04210.1"/>
    </source>
</evidence>
<feature type="region of interest" description="Disordered" evidence="2">
    <location>
        <begin position="152"/>
        <end position="276"/>
    </location>
</feature>
<proteinExistence type="predicted"/>
<organism evidence="4 5">
    <name type="scientific">Tetranychus urticae</name>
    <name type="common">Two-spotted spider mite</name>
    <dbReference type="NCBI Taxonomy" id="32264"/>
    <lineage>
        <taxon>Eukaryota</taxon>
        <taxon>Metazoa</taxon>
        <taxon>Ecdysozoa</taxon>
        <taxon>Arthropoda</taxon>
        <taxon>Chelicerata</taxon>
        <taxon>Arachnida</taxon>
        <taxon>Acari</taxon>
        <taxon>Acariformes</taxon>
        <taxon>Trombidiformes</taxon>
        <taxon>Prostigmata</taxon>
        <taxon>Eleutherengona</taxon>
        <taxon>Raphignathae</taxon>
        <taxon>Tetranychoidea</taxon>
        <taxon>Tetranychidae</taxon>
        <taxon>Tetranychus</taxon>
    </lineage>
</organism>
<feature type="region of interest" description="Disordered" evidence="2">
    <location>
        <begin position="1"/>
        <end position="139"/>
    </location>
</feature>
<dbReference type="AlphaFoldDB" id="T1K7G9"/>
<dbReference type="InterPro" id="IPR004827">
    <property type="entry name" value="bZIP"/>
</dbReference>
<dbReference type="STRING" id="32264.T1K7G9"/>
<feature type="compositionally biased region" description="Basic residues" evidence="2">
    <location>
        <begin position="1"/>
        <end position="12"/>
    </location>
</feature>
<dbReference type="HOGENOM" id="CLU_706635_0_0_1"/>
<reference evidence="5" key="1">
    <citation type="submission" date="2011-08" db="EMBL/GenBank/DDBJ databases">
        <authorList>
            <person name="Rombauts S."/>
        </authorList>
    </citation>
    <scope>NUCLEOTIDE SEQUENCE</scope>
    <source>
        <strain evidence="5">London</strain>
    </source>
</reference>
<dbReference type="GO" id="GO:0006351">
    <property type="term" value="P:DNA-templated transcription"/>
    <property type="evidence" value="ECO:0007669"/>
    <property type="project" value="InterPro"/>
</dbReference>
<dbReference type="InterPro" id="IPR031106">
    <property type="entry name" value="C/EBP"/>
</dbReference>
<name>T1K7G9_TETUR</name>
<feature type="compositionally biased region" description="Polar residues" evidence="2">
    <location>
        <begin position="215"/>
        <end position="225"/>
    </location>
</feature>